<keyword evidence="2" id="KW-0812">Transmembrane</keyword>
<feature type="region of interest" description="Disordered" evidence="8">
    <location>
        <begin position="121"/>
        <end position="149"/>
    </location>
</feature>
<evidence type="ECO:0000259" key="10">
    <source>
        <dbReference type="PROSITE" id="PS51444"/>
    </source>
</evidence>
<sequence>MEMRRATMVWRRRNGVSIALLLALIFVCFFGSHGQQLQEEDKEVEKLWRRCGFDPKEIRQQLYSSQVSPEELDLALQNCLINLHNPLIHIPVSRHTKYLPAPYSAQILALRHQLAAKRKVRASVRQIRPKNGPAPAPGPSASLLSLSPTPAPSLSNGLAISLARASAHEIRQKVDPVPAPAPGPTTSSLSPSPAQAPSPSDKLAISPPGPPPVPAPAPAPDPEPVPAPSPAKVLPLPKKSISPPPKPVHHAPVVKKPQAEKTDNILLMKAVVVSVLGTSLVAFILFCCYRCKKKRDIHAYSRRDNRPLLSLSLIDSSGSSRTSCSSPIDVNKLGALKSDSGHHQNGFQHNGSQNGHMSSLKINNATSNTVPLETVETKITELTPFHASSKDHPSVPSPAVPPPPPPPLPQKTSPSPPPPPPPNGPWPPGGSRPGPPPPPPISSGSGPPPPPPPGGNKPGGPPRPPGPPGLSKARPPPLKTAPGSASNAGGQKPKLKPFFWDKVSANPEDAMVWNQIKSGSFQFSEEVIENLFGYQATDQSKASGLKGAGPSDLQSPCVRLLESKKSQNLAISLKALNVKIDDVLTAVNEGNELPAELVEILLKMWPNTQEENKLLLYSGDIALLGPAEQFLIELIKVDHVYDRLDCLYFMSSLQEELTTCRESFSTLEVACKELKDSRLFKKVLEAVIKIGNFINKDTNRGGAVAIKLDNLLKLRDLKGKDGKTTLLHVVLQELIRSEGKRMASQSPNPTGESDEDYYEALGLKVVSGIGNELENVKKSAGLDMDIITSTVEHLGKKLQVIKTVLETKIKEIRGECGFRNVLEYFVNQAEVEIKFLSQEKKRVWDLVEDTAKSFYPSTKKDEGLRLFVVVRDFLWMWDKACKDVKEAASVRPTRPKRVGSLGEGSGSAVPDPRQHLFPAIKNQRVDDSSSDEES</sequence>
<dbReference type="GO" id="GO:0045010">
    <property type="term" value="P:actin nucleation"/>
    <property type="evidence" value="ECO:0007669"/>
    <property type="project" value="InterPro"/>
</dbReference>
<evidence type="ECO:0000256" key="8">
    <source>
        <dbReference type="SAM" id="MobiDB-lite"/>
    </source>
</evidence>
<dbReference type="Gene3D" id="1.20.58.2220">
    <property type="entry name" value="Formin, FH2 domain"/>
    <property type="match status" value="1"/>
</dbReference>
<comment type="caution">
    <text evidence="11">The sequence shown here is derived from an EMBL/GenBank/DDBJ whole genome shotgun (WGS) entry which is preliminary data.</text>
</comment>
<protein>
    <recommendedName>
        <fullName evidence="7">Formin-like protein</fullName>
    </recommendedName>
</protein>
<evidence type="ECO:0000256" key="1">
    <source>
        <dbReference type="ARBA" id="ARBA00004167"/>
    </source>
</evidence>
<accession>A0AAD5ZM89</accession>
<evidence type="ECO:0000256" key="5">
    <source>
        <dbReference type="ARBA" id="ARBA00023136"/>
    </source>
</evidence>
<dbReference type="InterPro" id="IPR027643">
    <property type="entry name" value="Formin-like_plant"/>
</dbReference>
<evidence type="ECO:0000256" key="2">
    <source>
        <dbReference type="ARBA" id="ARBA00022692"/>
    </source>
</evidence>
<proteinExistence type="inferred from homology"/>
<keyword evidence="3 9" id="KW-0732">Signal</keyword>
<keyword evidence="12" id="KW-1185">Reference proteome</keyword>
<dbReference type="EMBL" id="JAMRDG010000001">
    <property type="protein sequence ID" value="KAJ3700474.1"/>
    <property type="molecule type" value="Genomic_DNA"/>
</dbReference>
<evidence type="ECO:0000256" key="6">
    <source>
        <dbReference type="ARBA" id="ARBA00025793"/>
    </source>
</evidence>
<dbReference type="InterPro" id="IPR042201">
    <property type="entry name" value="FH2_Formin_sf"/>
</dbReference>
<feature type="compositionally biased region" description="Low complexity" evidence="8">
    <location>
        <begin position="184"/>
        <end position="200"/>
    </location>
</feature>
<reference evidence="11 12" key="1">
    <citation type="journal article" date="2022" name="Cell">
        <title>Repeat-based holocentromeres influence genome architecture and karyotype evolution.</title>
        <authorList>
            <person name="Hofstatter P.G."/>
            <person name="Thangavel G."/>
            <person name="Lux T."/>
            <person name="Neumann P."/>
            <person name="Vondrak T."/>
            <person name="Novak P."/>
            <person name="Zhang M."/>
            <person name="Costa L."/>
            <person name="Castellani M."/>
            <person name="Scott A."/>
            <person name="Toegelov H."/>
            <person name="Fuchs J."/>
            <person name="Mata-Sucre Y."/>
            <person name="Dias Y."/>
            <person name="Vanzela A.L.L."/>
            <person name="Huettel B."/>
            <person name="Almeida C.C.S."/>
            <person name="Simkova H."/>
            <person name="Souza G."/>
            <person name="Pedrosa-Harand A."/>
            <person name="Macas J."/>
            <person name="Mayer K.F.X."/>
            <person name="Houben A."/>
            <person name="Marques A."/>
        </authorList>
    </citation>
    <scope>NUCLEOTIDE SEQUENCE [LARGE SCALE GENOMIC DNA]</scope>
    <source>
        <strain evidence="11">RhyTen1mFocal</strain>
    </source>
</reference>
<dbReference type="GO" id="GO:0016020">
    <property type="term" value="C:membrane"/>
    <property type="evidence" value="ECO:0007669"/>
    <property type="project" value="UniProtKB-SubCell"/>
</dbReference>
<feature type="region of interest" description="Disordered" evidence="8">
    <location>
        <begin position="174"/>
        <end position="256"/>
    </location>
</feature>
<dbReference type="GO" id="GO:0051015">
    <property type="term" value="F:actin filament binding"/>
    <property type="evidence" value="ECO:0007669"/>
    <property type="project" value="InterPro"/>
</dbReference>
<feature type="compositionally biased region" description="Pro residues" evidence="8">
    <location>
        <begin position="395"/>
        <end position="479"/>
    </location>
</feature>
<feature type="compositionally biased region" description="Polar residues" evidence="8">
    <location>
        <begin position="343"/>
        <end position="360"/>
    </location>
</feature>
<evidence type="ECO:0000256" key="7">
    <source>
        <dbReference type="RuleBase" id="RU361260"/>
    </source>
</evidence>
<feature type="domain" description="FH2" evidence="10">
    <location>
        <begin position="485"/>
        <end position="903"/>
    </location>
</feature>
<evidence type="ECO:0000313" key="11">
    <source>
        <dbReference type="EMBL" id="KAJ3700474.1"/>
    </source>
</evidence>
<feature type="compositionally biased region" description="Low complexity" evidence="8">
    <location>
        <begin position="230"/>
        <end position="241"/>
    </location>
</feature>
<dbReference type="PANTHER" id="PTHR23213:SF269">
    <property type="entry name" value="FORMIN-LIKE PROTEIN 5"/>
    <property type="match status" value="1"/>
</dbReference>
<evidence type="ECO:0000256" key="4">
    <source>
        <dbReference type="ARBA" id="ARBA00022989"/>
    </source>
</evidence>
<dbReference type="Proteomes" id="UP001210211">
    <property type="component" value="Unassembled WGS sequence"/>
</dbReference>
<keyword evidence="4" id="KW-1133">Transmembrane helix</keyword>
<feature type="compositionally biased region" description="Low complexity" evidence="8">
    <location>
        <begin position="139"/>
        <end position="149"/>
    </location>
</feature>
<dbReference type="PROSITE" id="PS51444">
    <property type="entry name" value="FH2"/>
    <property type="match status" value="1"/>
</dbReference>
<name>A0AAD5ZM89_9POAL</name>
<dbReference type="Pfam" id="PF02181">
    <property type="entry name" value="FH2"/>
    <property type="match status" value="1"/>
</dbReference>
<evidence type="ECO:0000313" key="12">
    <source>
        <dbReference type="Proteomes" id="UP001210211"/>
    </source>
</evidence>
<evidence type="ECO:0000256" key="9">
    <source>
        <dbReference type="SAM" id="SignalP"/>
    </source>
</evidence>
<dbReference type="InterPro" id="IPR015425">
    <property type="entry name" value="FH2_Formin"/>
</dbReference>
<feature type="signal peptide" evidence="9">
    <location>
        <begin position="1"/>
        <end position="34"/>
    </location>
</feature>
<feature type="chain" id="PRO_5042275713" description="Formin-like protein" evidence="9">
    <location>
        <begin position="35"/>
        <end position="934"/>
    </location>
</feature>
<dbReference type="SMART" id="SM00498">
    <property type="entry name" value="FH2"/>
    <property type="match status" value="1"/>
</dbReference>
<dbReference type="SUPFAM" id="SSF101447">
    <property type="entry name" value="Formin homology 2 domain (FH2 domain)"/>
    <property type="match status" value="1"/>
</dbReference>
<comment type="similarity">
    <text evidence="6">Belongs to the formin-like family. Class-I subfamily.</text>
</comment>
<feature type="region of interest" description="Disordered" evidence="8">
    <location>
        <begin position="335"/>
        <end position="360"/>
    </location>
</feature>
<keyword evidence="5" id="KW-0472">Membrane</keyword>
<feature type="region of interest" description="Disordered" evidence="8">
    <location>
        <begin position="892"/>
        <end position="934"/>
    </location>
</feature>
<dbReference type="PANTHER" id="PTHR23213">
    <property type="entry name" value="FORMIN-RELATED"/>
    <property type="match status" value="1"/>
</dbReference>
<feature type="compositionally biased region" description="Pro residues" evidence="8">
    <location>
        <begin position="207"/>
        <end position="229"/>
    </location>
</feature>
<organism evidence="11 12">
    <name type="scientific">Rhynchospora tenuis</name>
    <dbReference type="NCBI Taxonomy" id="198213"/>
    <lineage>
        <taxon>Eukaryota</taxon>
        <taxon>Viridiplantae</taxon>
        <taxon>Streptophyta</taxon>
        <taxon>Embryophyta</taxon>
        <taxon>Tracheophyta</taxon>
        <taxon>Spermatophyta</taxon>
        <taxon>Magnoliopsida</taxon>
        <taxon>Liliopsida</taxon>
        <taxon>Poales</taxon>
        <taxon>Cyperaceae</taxon>
        <taxon>Cyperoideae</taxon>
        <taxon>Rhynchosporeae</taxon>
        <taxon>Rhynchospora</taxon>
    </lineage>
</organism>
<dbReference type="AlphaFoldDB" id="A0AAD5ZM89"/>
<feature type="region of interest" description="Disordered" evidence="8">
    <location>
        <begin position="386"/>
        <end position="495"/>
    </location>
</feature>
<comment type="subcellular location">
    <subcellularLocation>
        <location evidence="1">Membrane</location>
        <topology evidence="1">Single-pass membrane protein</topology>
    </subcellularLocation>
</comment>
<gene>
    <name evidence="11" type="ORF">LUZ61_004179</name>
</gene>
<evidence type="ECO:0000256" key="3">
    <source>
        <dbReference type="ARBA" id="ARBA00022729"/>
    </source>
</evidence>